<dbReference type="GO" id="GO:0016747">
    <property type="term" value="F:acyltransferase activity, transferring groups other than amino-acyl groups"/>
    <property type="evidence" value="ECO:0007669"/>
    <property type="project" value="InterPro"/>
</dbReference>
<dbReference type="InterPro" id="IPR016181">
    <property type="entry name" value="Acyl_CoA_acyltransferase"/>
</dbReference>
<dbReference type="Pfam" id="PF00583">
    <property type="entry name" value="Acetyltransf_1"/>
    <property type="match status" value="1"/>
</dbReference>
<evidence type="ECO:0000259" key="1">
    <source>
        <dbReference type="PROSITE" id="PS51186"/>
    </source>
</evidence>
<reference evidence="2" key="1">
    <citation type="submission" date="2020-02" db="EMBL/GenBank/DDBJ databases">
        <authorList>
            <person name="Meier V. D."/>
        </authorList>
    </citation>
    <scope>NUCLEOTIDE SEQUENCE</scope>
    <source>
        <strain evidence="2">AVDCRST_MAG92</strain>
    </source>
</reference>
<sequence length="277" mass="30796">MEESLNQLLRRIEEINVKVAAKNRDVIAVGSFQALIDRESELTWLNYAVPVEHLGRSSEEEEVIVELREVFRERDRTLRFEFIQSLYPTLPEILEQAGLNLEARHPMLLCTPADFQPNHALGVQVRLLDASEETNTSSYLSVRNQCFYEDLAADEPPTLKEIAELSEQIQAGQSRCALAYLNGIPAGVGVTMPMMGVCELAGVATLPTLRRQGVAKTLCSFLIKDHFEGGGDLVWLSAGNAIAQATYESIGFRVVGSRLNYIDAIVINSKANIERFV</sequence>
<dbReference type="PROSITE" id="PS51186">
    <property type="entry name" value="GNAT"/>
    <property type="match status" value="1"/>
</dbReference>
<feature type="domain" description="N-acetyltransferase" evidence="1">
    <location>
        <begin position="125"/>
        <end position="272"/>
    </location>
</feature>
<name>A0A6J4HJT1_9CYAN</name>
<dbReference type="EMBL" id="CADCTM010000107">
    <property type="protein sequence ID" value="CAA9225044.1"/>
    <property type="molecule type" value="Genomic_DNA"/>
</dbReference>
<evidence type="ECO:0000313" key="2">
    <source>
        <dbReference type="EMBL" id="CAA9225044.1"/>
    </source>
</evidence>
<dbReference type="SUPFAM" id="SSF55729">
    <property type="entry name" value="Acyl-CoA N-acyltransferases (Nat)"/>
    <property type="match status" value="1"/>
</dbReference>
<protein>
    <recommendedName>
        <fullName evidence="1">N-acetyltransferase domain-containing protein</fullName>
    </recommendedName>
</protein>
<dbReference type="Gene3D" id="3.40.630.30">
    <property type="match status" value="1"/>
</dbReference>
<accession>A0A6J4HJT1</accession>
<organism evidence="2">
    <name type="scientific">uncultured Coleofasciculus sp</name>
    <dbReference type="NCBI Taxonomy" id="1267456"/>
    <lineage>
        <taxon>Bacteria</taxon>
        <taxon>Bacillati</taxon>
        <taxon>Cyanobacteriota</taxon>
        <taxon>Cyanophyceae</taxon>
        <taxon>Coleofasciculales</taxon>
        <taxon>Coleofasciculaceae</taxon>
        <taxon>Coleofasciculus</taxon>
        <taxon>environmental samples</taxon>
    </lineage>
</organism>
<dbReference type="AlphaFoldDB" id="A0A6J4HJT1"/>
<dbReference type="CDD" id="cd04301">
    <property type="entry name" value="NAT_SF"/>
    <property type="match status" value="1"/>
</dbReference>
<dbReference type="InterPro" id="IPR000182">
    <property type="entry name" value="GNAT_dom"/>
</dbReference>
<gene>
    <name evidence="2" type="ORF">AVDCRST_MAG92-776</name>
</gene>
<proteinExistence type="predicted"/>